<dbReference type="EMBL" id="DXCF01000022">
    <property type="protein sequence ID" value="HIZ09721.1"/>
    <property type="molecule type" value="Genomic_DNA"/>
</dbReference>
<dbReference type="AlphaFoldDB" id="A0A9D2D6V1"/>
<sequence>MKERGIIILNKEFNENWLPLLREGGYNKLGLHSLYPYGGMEWHMNWLLKKQTRELIDKFENAGIAVEQELHSVDWLLPRSLFSCFPQWFRMNENGERVGDWNFCVSNEEALEYVELSAYKYALLLRQTSHNYFLWSDDKRDMLCHCEKCRHLNGADQNMRIMKSILRGLKRYDPQAKLSFLAYDDSLALPTEKPDKDMFLEFAPIRRNHLVPIDGDDESNRANKEMLLRLLKIFPAESARVLEYFLDVSLFCDWDRNKAAALPFDESRVRRDLEFYRSAGIERTTTFAVFMDDEWRREHGTADLMRCGRAMQEI</sequence>
<reference evidence="1" key="2">
    <citation type="submission" date="2021-04" db="EMBL/GenBank/DDBJ databases">
        <authorList>
            <person name="Gilroy R."/>
        </authorList>
    </citation>
    <scope>NUCLEOTIDE SEQUENCE</scope>
    <source>
        <strain evidence="1">CHK192-19661</strain>
    </source>
</reference>
<name>A0A9D2D6V1_9FIRM</name>
<organism evidence="1 2">
    <name type="scientific">Candidatus Borkfalkia avicola</name>
    <dbReference type="NCBI Taxonomy" id="2838503"/>
    <lineage>
        <taxon>Bacteria</taxon>
        <taxon>Bacillati</taxon>
        <taxon>Bacillota</taxon>
        <taxon>Clostridia</taxon>
        <taxon>Christensenellales</taxon>
        <taxon>Christensenellaceae</taxon>
        <taxon>Candidatus Borkfalkia</taxon>
    </lineage>
</organism>
<evidence type="ECO:0000313" key="1">
    <source>
        <dbReference type="EMBL" id="HIZ09721.1"/>
    </source>
</evidence>
<comment type="caution">
    <text evidence="1">The sequence shown here is derived from an EMBL/GenBank/DDBJ whole genome shotgun (WGS) entry which is preliminary data.</text>
</comment>
<gene>
    <name evidence="1" type="ORF">H9726_04445</name>
</gene>
<proteinExistence type="predicted"/>
<protein>
    <submittedName>
        <fullName evidence="1">DUF4838 domain-containing protein</fullName>
    </submittedName>
</protein>
<evidence type="ECO:0000313" key="2">
    <source>
        <dbReference type="Proteomes" id="UP000824025"/>
    </source>
</evidence>
<dbReference type="Proteomes" id="UP000824025">
    <property type="component" value="Unassembled WGS sequence"/>
</dbReference>
<dbReference type="Pfam" id="PF16126">
    <property type="entry name" value="DUF4838"/>
    <property type="match status" value="1"/>
</dbReference>
<dbReference type="PANTHER" id="PTHR47406">
    <property type="entry name" value="COAGULATION FACTOR 5/8 TYPE, C-TERMINAL"/>
    <property type="match status" value="1"/>
</dbReference>
<dbReference type="InterPro" id="IPR032287">
    <property type="entry name" value="DUF4838"/>
</dbReference>
<dbReference type="PANTHER" id="PTHR47406:SF2">
    <property type="entry name" value="ALPHA GLUCURONIDASE N-TERMINAL DOMAIN-CONTAINING PROTEIN"/>
    <property type="match status" value="1"/>
</dbReference>
<accession>A0A9D2D6V1</accession>
<reference evidence="1" key="1">
    <citation type="journal article" date="2021" name="PeerJ">
        <title>Extensive microbial diversity within the chicken gut microbiome revealed by metagenomics and culture.</title>
        <authorList>
            <person name="Gilroy R."/>
            <person name="Ravi A."/>
            <person name="Getino M."/>
            <person name="Pursley I."/>
            <person name="Horton D.L."/>
            <person name="Alikhan N.F."/>
            <person name="Baker D."/>
            <person name="Gharbi K."/>
            <person name="Hall N."/>
            <person name="Watson M."/>
            <person name="Adriaenssens E.M."/>
            <person name="Foster-Nyarko E."/>
            <person name="Jarju S."/>
            <person name="Secka A."/>
            <person name="Antonio M."/>
            <person name="Oren A."/>
            <person name="Chaudhuri R.R."/>
            <person name="La Ragione R."/>
            <person name="Hildebrand F."/>
            <person name="Pallen M.J."/>
        </authorList>
    </citation>
    <scope>NUCLEOTIDE SEQUENCE</scope>
    <source>
        <strain evidence="1">CHK192-19661</strain>
    </source>
</reference>